<dbReference type="OrthoDB" id="3800196at2759"/>
<evidence type="ECO:0000256" key="2">
    <source>
        <dbReference type="SAM" id="Phobius"/>
    </source>
</evidence>
<gene>
    <name evidence="3" type="ORF">N0V83_009326</name>
</gene>
<feature type="region of interest" description="Disordered" evidence="1">
    <location>
        <begin position="89"/>
        <end position="110"/>
    </location>
</feature>
<dbReference type="AlphaFoldDB" id="A0A9W8Y1N6"/>
<feature type="transmembrane region" description="Helical" evidence="2">
    <location>
        <begin position="6"/>
        <end position="25"/>
    </location>
</feature>
<evidence type="ECO:0000313" key="4">
    <source>
        <dbReference type="Proteomes" id="UP001140560"/>
    </source>
</evidence>
<evidence type="ECO:0000313" key="3">
    <source>
        <dbReference type="EMBL" id="KAJ4364729.1"/>
    </source>
</evidence>
<organism evidence="3 4">
    <name type="scientific">Neocucurbitaria cava</name>
    <dbReference type="NCBI Taxonomy" id="798079"/>
    <lineage>
        <taxon>Eukaryota</taxon>
        <taxon>Fungi</taxon>
        <taxon>Dikarya</taxon>
        <taxon>Ascomycota</taxon>
        <taxon>Pezizomycotina</taxon>
        <taxon>Dothideomycetes</taxon>
        <taxon>Pleosporomycetidae</taxon>
        <taxon>Pleosporales</taxon>
        <taxon>Pleosporineae</taxon>
        <taxon>Cucurbitariaceae</taxon>
        <taxon>Neocucurbitaria</taxon>
    </lineage>
</organism>
<reference evidence="3" key="1">
    <citation type="submission" date="2022-10" db="EMBL/GenBank/DDBJ databases">
        <title>Tapping the CABI collections for fungal endophytes: first genome assemblies for Collariella, Neodidymelliopsis, Ascochyta clinopodiicola, Didymella pomorum, Didymosphaeria variabile, Neocosmospora piperis and Neocucurbitaria cava.</title>
        <authorList>
            <person name="Hill R."/>
        </authorList>
    </citation>
    <scope>NUCLEOTIDE SEQUENCE</scope>
    <source>
        <strain evidence="3">IMI 356814</strain>
    </source>
</reference>
<protein>
    <submittedName>
        <fullName evidence="3">Uncharacterized protein</fullName>
    </submittedName>
</protein>
<keyword evidence="2" id="KW-0472">Membrane</keyword>
<keyword evidence="2" id="KW-0812">Transmembrane</keyword>
<keyword evidence="2" id="KW-1133">Transmembrane helix</keyword>
<dbReference type="Proteomes" id="UP001140560">
    <property type="component" value="Unassembled WGS sequence"/>
</dbReference>
<proteinExistence type="predicted"/>
<evidence type="ECO:0000256" key="1">
    <source>
        <dbReference type="SAM" id="MobiDB-lite"/>
    </source>
</evidence>
<keyword evidence="4" id="KW-1185">Reference proteome</keyword>
<comment type="caution">
    <text evidence="3">The sequence shown here is derived from an EMBL/GenBank/DDBJ whole genome shotgun (WGS) entry which is preliminary data.</text>
</comment>
<dbReference type="EMBL" id="JAPEUY010000017">
    <property type="protein sequence ID" value="KAJ4364729.1"/>
    <property type="molecule type" value="Genomic_DNA"/>
</dbReference>
<accession>A0A9W8Y1N6</accession>
<feature type="compositionally biased region" description="Polar residues" evidence="1">
    <location>
        <begin position="91"/>
        <end position="104"/>
    </location>
</feature>
<name>A0A9W8Y1N6_9PLEO</name>
<sequence>MLPVAPLVLGCVGVVVGLALITIVITRDRNFSLRSIHSALSRPPDDIESQPDEEFEKYGELVIPPDRQPTHAGLDIITRVLLGIGLPGGATHSSSRTSGTNAPSTMDVPPRLSLHLSRPTSMTPSEEHKPVMTEAEASAAALGAGRSFIQNIKDAARLLKAEQHSLNSSHHEHAAQRIKAGHWVVVAREDAAKSKFVEEFEMQEIFVVGDDDEETAQQEIVVDPMSSAYGTGKAMAGLYR</sequence>